<dbReference type="Gene3D" id="3.30.505.50">
    <property type="entry name" value="Sigma 54 modulation/S30EA ribosomal protein, C-terminal domain"/>
    <property type="match status" value="1"/>
</dbReference>
<dbReference type="InterPro" id="IPR050574">
    <property type="entry name" value="HPF/YfiA_ribosome-assoc"/>
</dbReference>
<sequence length="131" mass="14666">MHESIDAVAKALQSKLQKYRSRRNQGYHSGNSMGKDLMDVLDKMELDETAEEDDDVAADIMYSEADFIDVNKPNIMGVNSFDLENAIPINEAVFALDYVDHDFFVFKNEETGKASIVYKRNAGGVGLIEIP</sequence>
<accession>A0A7S4AB88</accession>
<name>A0A7S4AB88_9STRA</name>
<proteinExistence type="predicted"/>
<reference evidence="2" key="1">
    <citation type="submission" date="2021-01" db="EMBL/GenBank/DDBJ databases">
        <authorList>
            <person name="Corre E."/>
            <person name="Pelletier E."/>
            <person name="Niang G."/>
            <person name="Scheremetjew M."/>
            <person name="Finn R."/>
            <person name="Kale V."/>
            <person name="Holt S."/>
            <person name="Cochrane G."/>
            <person name="Meng A."/>
            <person name="Brown T."/>
            <person name="Cohen L."/>
        </authorList>
    </citation>
    <scope>NUCLEOTIDE SEQUENCE</scope>
    <source>
        <strain evidence="2">10249 10 AB</strain>
    </source>
</reference>
<feature type="domain" description="Sigma 54 modulation/S30EA ribosomal protein C-terminal" evidence="1">
    <location>
        <begin position="74"/>
        <end position="127"/>
    </location>
</feature>
<organism evidence="2">
    <name type="scientific">Pseudo-nitzschia australis</name>
    <dbReference type="NCBI Taxonomy" id="44445"/>
    <lineage>
        <taxon>Eukaryota</taxon>
        <taxon>Sar</taxon>
        <taxon>Stramenopiles</taxon>
        <taxon>Ochrophyta</taxon>
        <taxon>Bacillariophyta</taxon>
        <taxon>Bacillariophyceae</taxon>
        <taxon>Bacillariophycidae</taxon>
        <taxon>Bacillariales</taxon>
        <taxon>Bacillariaceae</taxon>
        <taxon>Pseudo-nitzschia</taxon>
    </lineage>
</organism>
<dbReference type="AlphaFoldDB" id="A0A7S4AB88"/>
<dbReference type="InterPro" id="IPR032528">
    <property type="entry name" value="Ribosom_S30AE_C"/>
</dbReference>
<dbReference type="EMBL" id="HBIX01003071">
    <property type="protein sequence ID" value="CAE0709621.1"/>
    <property type="molecule type" value="Transcribed_RNA"/>
</dbReference>
<dbReference type="GO" id="GO:0045900">
    <property type="term" value="P:negative regulation of translational elongation"/>
    <property type="evidence" value="ECO:0007669"/>
    <property type="project" value="TreeGrafter"/>
</dbReference>
<dbReference type="GO" id="GO:0043024">
    <property type="term" value="F:ribosomal small subunit binding"/>
    <property type="evidence" value="ECO:0007669"/>
    <property type="project" value="TreeGrafter"/>
</dbReference>
<gene>
    <name evidence="2" type="ORF">PAUS00366_LOCUS2341</name>
</gene>
<dbReference type="GO" id="GO:0022627">
    <property type="term" value="C:cytosolic small ribosomal subunit"/>
    <property type="evidence" value="ECO:0007669"/>
    <property type="project" value="TreeGrafter"/>
</dbReference>
<protein>
    <recommendedName>
        <fullName evidence="1">Sigma 54 modulation/S30EA ribosomal protein C-terminal domain-containing protein</fullName>
    </recommendedName>
</protein>
<dbReference type="PANTHER" id="PTHR33231:SF1">
    <property type="entry name" value="30S RIBOSOMAL PROTEIN"/>
    <property type="match status" value="1"/>
</dbReference>
<evidence type="ECO:0000259" key="1">
    <source>
        <dbReference type="Pfam" id="PF16321"/>
    </source>
</evidence>
<evidence type="ECO:0000313" key="2">
    <source>
        <dbReference type="EMBL" id="CAE0709621.1"/>
    </source>
</evidence>
<dbReference type="Pfam" id="PF16321">
    <property type="entry name" value="Ribosom_S30AE_C"/>
    <property type="match status" value="1"/>
</dbReference>
<dbReference type="InterPro" id="IPR038416">
    <property type="entry name" value="Ribosom_S30AE_C_sf"/>
</dbReference>
<dbReference type="PANTHER" id="PTHR33231">
    <property type="entry name" value="30S RIBOSOMAL PROTEIN"/>
    <property type="match status" value="1"/>
</dbReference>